<evidence type="ECO:0000256" key="2">
    <source>
        <dbReference type="PROSITE-ProRule" id="PRU10007"/>
    </source>
</evidence>
<dbReference type="InterPro" id="IPR029510">
    <property type="entry name" value="Ald_DH_CS_GLU"/>
</dbReference>
<dbReference type="KEGG" id="flh:EJ997_11435"/>
<dbReference type="EMBL" id="CP034593">
    <property type="protein sequence ID" value="AZQ77858.1"/>
    <property type="molecule type" value="Genomic_DNA"/>
</dbReference>
<organism evidence="5 6">
    <name type="scientific">Flaviflexus ciconiae</name>
    <dbReference type="NCBI Taxonomy" id="2496867"/>
    <lineage>
        <taxon>Bacteria</taxon>
        <taxon>Bacillati</taxon>
        <taxon>Actinomycetota</taxon>
        <taxon>Actinomycetes</taxon>
        <taxon>Actinomycetales</taxon>
        <taxon>Actinomycetaceae</taxon>
        <taxon>Flaviflexus</taxon>
    </lineage>
</organism>
<reference evidence="5 6" key="1">
    <citation type="submission" date="2018-12" db="EMBL/GenBank/DDBJ databases">
        <title>Complete genome sequence of Flaviflexus sp. H23T48.</title>
        <authorList>
            <person name="Bae J.-W."/>
            <person name="Lee J.-Y."/>
        </authorList>
    </citation>
    <scope>NUCLEOTIDE SEQUENCE [LARGE SCALE GENOMIC DNA]</scope>
    <source>
        <strain evidence="5 6">H23T48</strain>
    </source>
</reference>
<dbReference type="InterPro" id="IPR016161">
    <property type="entry name" value="Ald_DH/histidinol_DH"/>
</dbReference>
<dbReference type="InterPro" id="IPR016163">
    <property type="entry name" value="Ald_DH_C"/>
</dbReference>
<sequence length="255" mass="28019">MTKEMGLPITNSIFMAGDFVAEMLEYYAEHAEEFLAPEPVDLDPARGSGEMIYQPLGIIFAVEPWNATVYQAVRPACGNLMAGNVVVLKHAGIVPQSAEAIEQIFTGAGLLKGVFTKVRANYDQVERIIEDRRVRGVTMMGSDAAGSIVASQAGKAIEPSVLELGGNDAQIVFEDADLDNIIACSMFRFMVAGQVCVSPKRMFIHEDIYDEFLDKFKERINATKIGDPTDPRHRHWPTFLAGCSEASEGADRTRR</sequence>
<keyword evidence="6" id="KW-1185">Reference proteome</keyword>
<dbReference type="Pfam" id="PF00171">
    <property type="entry name" value="Aldedh"/>
    <property type="match status" value="1"/>
</dbReference>
<dbReference type="SUPFAM" id="SSF53720">
    <property type="entry name" value="ALDH-like"/>
    <property type="match status" value="1"/>
</dbReference>
<dbReference type="PROSITE" id="PS00687">
    <property type="entry name" value="ALDEHYDE_DEHYDR_GLU"/>
    <property type="match status" value="1"/>
</dbReference>
<dbReference type="InterPro" id="IPR015590">
    <property type="entry name" value="Aldehyde_DH_dom"/>
</dbReference>
<keyword evidence="1 3" id="KW-0560">Oxidoreductase</keyword>
<dbReference type="OrthoDB" id="6882680at2"/>
<dbReference type="Gene3D" id="3.40.605.10">
    <property type="entry name" value="Aldehyde Dehydrogenase, Chain A, domain 1"/>
    <property type="match status" value="1"/>
</dbReference>
<dbReference type="InterPro" id="IPR047110">
    <property type="entry name" value="GABD/Sad-like"/>
</dbReference>
<protein>
    <submittedName>
        <fullName evidence="5">Aldehyde dehydrogenase family protein</fullName>
    </submittedName>
</protein>
<accession>A0A3S9PZW3</accession>
<dbReference type="GO" id="GO:0004777">
    <property type="term" value="F:succinate-semialdehyde dehydrogenase (NAD+) activity"/>
    <property type="evidence" value="ECO:0007669"/>
    <property type="project" value="TreeGrafter"/>
</dbReference>
<comment type="similarity">
    <text evidence="3">Belongs to the aldehyde dehydrogenase family.</text>
</comment>
<dbReference type="Proteomes" id="UP000280344">
    <property type="component" value="Chromosome"/>
</dbReference>
<feature type="domain" description="Aldehyde dehydrogenase" evidence="4">
    <location>
        <begin position="1"/>
        <end position="232"/>
    </location>
</feature>
<evidence type="ECO:0000313" key="5">
    <source>
        <dbReference type="EMBL" id="AZQ77858.1"/>
    </source>
</evidence>
<dbReference type="PANTHER" id="PTHR43217">
    <property type="entry name" value="SUCCINATE SEMIALDEHYDE DEHYDROGENASE [NAD(P)+] SAD"/>
    <property type="match status" value="1"/>
</dbReference>
<evidence type="ECO:0000256" key="1">
    <source>
        <dbReference type="ARBA" id="ARBA00023002"/>
    </source>
</evidence>
<evidence type="ECO:0000259" key="4">
    <source>
        <dbReference type="Pfam" id="PF00171"/>
    </source>
</evidence>
<proteinExistence type="inferred from homology"/>
<dbReference type="AlphaFoldDB" id="A0A3S9PZW3"/>
<dbReference type="Gene3D" id="3.40.309.10">
    <property type="entry name" value="Aldehyde Dehydrogenase, Chain A, domain 2"/>
    <property type="match status" value="1"/>
</dbReference>
<name>A0A3S9PZW3_9ACTO</name>
<evidence type="ECO:0000256" key="3">
    <source>
        <dbReference type="RuleBase" id="RU003345"/>
    </source>
</evidence>
<dbReference type="PANTHER" id="PTHR43217:SF2">
    <property type="entry name" value="SUCCINATE-SEMIALDEHYDE DEHYDROGENASE [NADP(+)]"/>
    <property type="match status" value="1"/>
</dbReference>
<evidence type="ECO:0000313" key="6">
    <source>
        <dbReference type="Proteomes" id="UP000280344"/>
    </source>
</evidence>
<feature type="active site" evidence="2">
    <location>
        <position position="163"/>
    </location>
</feature>
<gene>
    <name evidence="5" type="ORF">EJ997_11435</name>
</gene>
<dbReference type="InterPro" id="IPR016162">
    <property type="entry name" value="Ald_DH_N"/>
</dbReference>